<evidence type="ECO:0000256" key="1">
    <source>
        <dbReference type="ARBA" id="ARBA00006141"/>
    </source>
</evidence>
<dbReference type="Gene3D" id="1.20.190.20">
    <property type="entry name" value="14-3-3 domain"/>
    <property type="match status" value="1"/>
</dbReference>
<dbReference type="EMBL" id="JACAGB010000042">
    <property type="protein sequence ID" value="KAF6287147.1"/>
    <property type="molecule type" value="Genomic_DNA"/>
</dbReference>
<accession>A0A7J7SG87</accession>
<reference evidence="4 5" key="1">
    <citation type="journal article" date="2020" name="Nature">
        <title>Six reference-quality genomes reveal evolution of bat adaptations.</title>
        <authorList>
            <person name="Jebb D."/>
            <person name="Huang Z."/>
            <person name="Pippel M."/>
            <person name="Hughes G.M."/>
            <person name="Lavrichenko K."/>
            <person name="Devanna P."/>
            <person name="Winkler S."/>
            <person name="Jermiin L.S."/>
            <person name="Skirmuntt E.C."/>
            <person name="Katzourakis A."/>
            <person name="Burkitt-Gray L."/>
            <person name="Ray D.A."/>
            <person name="Sullivan K.A.M."/>
            <person name="Roscito J.G."/>
            <person name="Kirilenko B.M."/>
            <person name="Davalos L.M."/>
            <person name="Corthals A.P."/>
            <person name="Power M.L."/>
            <person name="Jones G."/>
            <person name="Ransome R.D."/>
            <person name="Dechmann D.K.N."/>
            <person name="Locatelli A.G."/>
            <person name="Puechmaille S.J."/>
            <person name="Fedrigo O."/>
            <person name="Jarvis E.D."/>
            <person name="Hiller M."/>
            <person name="Vernes S.C."/>
            <person name="Myers E.W."/>
            <person name="Teeling E.C."/>
        </authorList>
    </citation>
    <scope>NUCLEOTIDE SEQUENCE [LARGE SCALE GENOMIC DNA]</scope>
    <source>
        <strain evidence="4">MPipKuh1</strain>
        <tissue evidence="4">Flight muscle</tissue>
    </source>
</reference>
<dbReference type="Pfam" id="PF00244">
    <property type="entry name" value="14-3-3"/>
    <property type="match status" value="1"/>
</dbReference>
<dbReference type="AlphaFoldDB" id="A0A7J7SG87"/>
<sequence length="154" mass="17417">MGKEMQPTPPIRLRLALNFSVFYYEILHNPELACTVANTAEATAELDTPNEDSYIRQRPHHAAAQGRTTSHNRHRTAQEENVTADRVMSSFPPGTSVHISLPPSVWIPQSKEAVHVHRINRSRPFTLQLWETPSPGLCFSWPSWCAVTAAEKYE</sequence>
<dbReference type="PANTHER" id="PTHR18860">
    <property type="entry name" value="14-3-3 PROTEIN"/>
    <property type="match status" value="1"/>
</dbReference>
<dbReference type="SUPFAM" id="SSF48445">
    <property type="entry name" value="14-3-3 protein"/>
    <property type="match status" value="1"/>
</dbReference>
<keyword evidence="5" id="KW-1185">Reference proteome</keyword>
<evidence type="ECO:0000313" key="5">
    <source>
        <dbReference type="Proteomes" id="UP000558488"/>
    </source>
</evidence>
<dbReference type="InterPro" id="IPR000308">
    <property type="entry name" value="14-3-3"/>
</dbReference>
<comment type="similarity">
    <text evidence="1">Belongs to the 14-3-3 family.</text>
</comment>
<dbReference type="Proteomes" id="UP000558488">
    <property type="component" value="Unassembled WGS sequence"/>
</dbReference>
<comment type="caution">
    <text evidence="4">The sequence shown here is derived from an EMBL/GenBank/DDBJ whole genome shotgun (WGS) entry which is preliminary data.</text>
</comment>
<dbReference type="InterPro" id="IPR036815">
    <property type="entry name" value="14-3-3_dom_sf"/>
</dbReference>
<evidence type="ECO:0000259" key="3">
    <source>
        <dbReference type="Pfam" id="PF00244"/>
    </source>
</evidence>
<gene>
    <name evidence="4" type="ORF">mPipKuh1_009983</name>
</gene>
<feature type="region of interest" description="Disordered" evidence="2">
    <location>
        <begin position="58"/>
        <end position="81"/>
    </location>
</feature>
<protein>
    <recommendedName>
        <fullName evidence="3">14-3-3 domain-containing protein</fullName>
    </recommendedName>
</protein>
<feature type="domain" description="14-3-3" evidence="3">
    <location>
        <begin position="3"/>
        <end position="54"/>
    </location>
</feature>
<evidence type="ECO:0000313" key="4">
    <source>
        <dbReference type="EMBL" id="KAF6287147.1"/>
    </source>
</evidence>
<name>A0A7J7SG87_PIPKU</name>
<evidence type="ECO:0000256" key="2">
    <source>
        <dbReference type="SAM" id="MobiDB-lite"/>
    </source>
</evidence>
<organism evidence="4 5">
    <name type="scientific">Pipistrellus kuhlii</name>
    <name type="common">Kuhl's pipistrelle</name>
    <dbReference type="NCBI Taxonomy" id="59472"/>
    <lineage>
        <taxon>Eukaryota</taxon>
        <taxon>Metazoa</taxon>
        <taxon>Chordata</taxon>
        <taxon>Craniata</taxon>
        <taxon>Vertebrata</taxon>
        <taxon>Euteleostomi</taxon>
        <taxon>Mammalia</taxon>
        <taxon>Eutheria</taxon>
        <taxon>Laurasiatheria</taxon>
        <taxon>Chiroptera</taxon>
        <taxon>Yangochiroptera</taxon>
        <taxon>Vespertilionidae</taxon>
        <taxon>Pipistrellus</taxon>
    </lineage>
</organism>
<dbReference type="InterPro" id="IPR023410">
    <property type="entry name" value="14-3-3_domain"/>
</dbReference>
<proteinExistence type="inferred from homology"/>